<dbReference type="eggNOG" id="COG4932">
    <property type="taxonomic scope" value="Bacteria"/>
</dbReference>
<dbReference type="EMBL" id="JGYW01000010">
    <property type="protein sequence ID" value="KFI57476.1"/>
    <property type="molecule type" value="Genomic_DNA"/>
</dbReference>
<dbReference type="Gene3D" id="2.60.40.3050">
    <property type="match status" value="1"/>
</dbReference>
<keyword evidence="1" id="KW-0472">Membrane</keyword>
<keyword evidence="1" id="KW-0812">Transmembrane</keyword>
<dbReference type="EMBL" id="ABXB03000006">
    <property type="protein sequence ID" value="EFA22131.1"/>
    <property type="molecule type" value="Genomic_DNA"/>
</dbReference>
<dbReference type="STRING" id="561180.BIFGAL_04328"/>
<keyword evidence="1" id="KW-1133">Transmembrane helix</keyword>
<evidence type="ECO:0000313" key="4">
    <source>
        <dbReference type="EMBL" id="EFA22131.1"/>
    </source>
</evidence>
<dbReference type="Proteomes" id="UP000029074">
    <property type="component" value="Unassembled WGS sequence"/>
</dbReference>
<name>D1NWS2_9BIFI</name>
<dbReference type="InterPro" id="IPR038174">
    <property type="entry name" value="Strep_pil_link_sf"/>
</dbReference>
<proteinExistence type="predicted"/>
<comment type="caution">
    <text evidence="4">The sequence shown here is derived from an EMBL/GenBank/DDBJ whole genome shotgun (WGS) entry which is preliminary data.</text>
</comment>
<feature type="domain" description="DUF7601" evidence="3">
    <location>
        <begin position="16"/>
        <end position="85"/>
    </location>
</feature>
<evidence type="ECO:0000313" key="7">
    <source>
        <dbReference type="Proteomes" id="UP000029074"/>
    </source>
</evidence>
<dbReference type="NCBIfam" id="TIGR03786">
    <property type="entry name" value="strep_pil_rpt"/>
    <property type="match status" value="1"/>
</dbReference>
<dbReference type="AlphaFoldDB" id="D1NWS2"/>
<sequence length="235" mass="25588">MMSMRSQAARAGGASDGVVFVDGKATVTLHKDDVVTMSNVPAGASYSIRQNTSVMPTWYTQRSAEHVDGIIAADGRHEALVTNEYHTSGSWTPTAHKEFINGTLTARQFEFELLENGSAIAATSNDADGNVQFTTIEYTSPGKHTYIIREKDGGNPFIVYDTADYEITVTLTDNGQGQLTATVNNAITITNRMMGPLPQTGGVPNRNPMIIGLAFMMMGLLMAYSTAAYVRRYRW</sequence>
<dbReference type="Pfam" id="PF12892">
    <property type="entry name" value="FctA"/>
    <property type="match status" value="1"/>
</dbReference>
<dbReference type="Pfam" id="PF24547">
    <property type="entry name" value="DUF7601"/>
    <property type="match status" value="1"/>
</dbReference>
<feature type="domain" description="Streptococcal pilin isopeptide linkage" evidence="2">
    <location>
        <begin position="95"/>
        <end position="191"/>
    </location>
</feature>
<dbReference type="Gene3D" id="2.60.40.1140">
    <property type="entry name" value="Collagen-binding surface protein Cna, B-type domain"/>
    <property type="match status" value="1"/>
</dbReference>
<organism evidence="4 6">
    <name type="scientific">Bifidobacterium gallicum DSM 20093 = LMG 11596</name>
    <dbReference type="NCBI Taxonomy" id="561180"/>
    <lineage>
        <taxon>Bacteria</taxon>
        <taxon>Bacillati</taxon>
        <taxon>Actinomycetota</taxon>
        <taxon>Actinomycetes</taxon>
        <taxon>Bifidobacteriales</taxon>
        <taxon>Bifidobacteriaceae</taxon>
        <taxon>Bifidobacterium</taxon>
    </lineage>
</organism>
<keyword evidence="7" id="KW-1185">Reference proteome</keyword>
<evidence type="ECO:0000259" key="3">
    <source>
        <dbReference type="Pfam" id="PF24547"/>
    </source>
</evidence>
<dbReference type="Proteomes" id="UP000003656">
    <property type="component" value="Unassembled WGS sequence"/>
</dbReference>
<dbReference type="InterPro" id="IPR022464">
    <property type="entry name" value="Strep_pil_isopept_link"/>
</dbReference>
<evidence type="ECO:0000313" key="5">
    <source>
        <dbReference type="EMBL" id="KFI57476.1"/>
    </source>
</evidence>
<dbReference type="NCBIfam" id="TIGR01167">
    <property type="entry name" value="LPXTG_anchor"/>
    <property type="match status" value="1"/>
</dbReference>
<evidence type="ECO:0000313" key="6">
    <source>
        <dbReference type="Proteomes" id="UP000003656"/>
    </source>
</evidence>
<gene>
    <name evidence="5" type="ORF">BGLCM_1420</name>
    <name evidence="4" type="ORF">BIFGAL_04328</name>
</gene>
<accession>D1NWS2</accession>
<dbReference type="InterPro" id="IPR055382">
    <property type="entry name" value="DUF7601"/>
</dbReference>
<reference evidence="4 6" key="1">
    <citation type="submission" date="2009-11" db="EMBL/GenBank/DDBJ databases">
        <authorList>
            <person name="Weinstock G."/>
            <person name="Sodergren E."/>
            <person name="Clifton S."/>
            <person name="Fulton L."/>
            <person name="Fulton B."/>
            <person name="Courtney L."/>
            <person name="Fronick C."/>
            <person name="Harrison M."/>
            <person name="Strong C."/>
            <person name="Farmer C."/>
            <person name="Delahaunty K."/>
            <person name="Markovic C."/>
            <person name="Hall O."/>
            <person name="Minx P."/>
            <person name="Tomlinson C."/>
            <person name="Mitreva M."/>
            <person name="Nelson J."/>
            <person name="Hou S."/>
            <person name="Wollam A."/>
            <person name="Pepin K.H."/>
            <person name="Johnson M."/>
            <person name="Bhonagiri V."/>
            <person name="Nash W.E."/>
            <person name="Warren W."/>
            <person name="Chinwalla A."/>
            <person name="Mardis E.R."/>
            <person name="Wilson R.K."/>
        </authorList>
    </citation>
    <scope>NUCLEOTIDE SEQUENCE [LARGE SCALE GENOMIC DNA]</scope>
    <source>
        <strain evidence="4 6">DSM 20093</strain>
    </source>
</reference>
<reference evidence="5 7" key="2">
    <citation type="submission" date="2014-03" db="EMBL/GenBank/DDBJ databases">
        <title>Genomics of Bifidobacteria.</title>
        <authorList>
            <person name="Ventura M."/>
            <person name="Milani C."/>
            <person name="Lugli G.A."/>
        </authorList>
    </citation>
    <scope>NUCLEOTIDE SEQUENCE [LARGE SCALE GENOMIC DNA]</scope>
    <source>
        <strain evidence="5 7">LMG 11596</strain>
    </source>
</reference>
<protein>
    <submittedName>
        <fullName evidence="4 5">Pilin isopeptide linkage domain protein</fullName>
    </submittedName>
</protein>
<feature type="transmembrane region" description="Helical" evidence="1">
    <location>
        <begin position="209"/>
        <end position="230"/>
    </location>
</feature>
<evidence type="ECO:0000259" key="2">
    <source>
        <dbReference type="Pfam" id="PF12892"/>
    </source>
</evidence>
<evidence type="ECO:0000256" key="1">
    <source>
        <dbReference type="SAM" id="Phobius"/>
    </source>
</evidence>